<feature type="transmembrane region" description="Helical" evidence="9">
    <location>
        <begin position="156"/>
        <end position="173"/>
    </location>
</feature>
<evidence type="ECO:0000256" key="6">
    <source>
        <dbReference type="ARBA" id="ARBA00023065"/>
    </source>
</evidence>
<evidence type="ECO:0000256" key="3">
    <source>
        <dbReference type="ARBA" id="ARBA00022475"/>
    </source>
</evidence>
<dbReference type="GO" id="GO:0005886">
    <property type="term" value="C:plasma membrane"/>
    <property type="evidence" value="ECO:0007669"/>
    <property type="project" value="UniProtKB-SubCell"/>
</dbReference>
<dbReference type="Proteomes" id="UP000320055">
    <property type="component" value="Unassembled WGS sequence"/>
</dbReference>
<evidence type="ECO:0000256" key="5">
    <source>
        <dbReference type="ARBA" id="ARBA00022989"/>
    </source>
</evidence>
<evidence type="ECO:0000256" key="2">
    <source>
        <dbReference type="ARBA" id="ARBA00022448"/>
    </source>
</evidence>
<dbReference type="InterPro" id="IPR044669">
    <property type="entry name" value="YneE/VCCN1/2-like"/>
</dbReference>
<evidence type="ECO:0000256" key="1">
    <source>
        <dbReference type="ARBA" id="ARBA00004651"/>
    </source>
</evidence>
<keyword evidence="11" id="KW-1185">Reference proteome</keyword>
<name>A0A563VU57_9CYAN</name>
<proteinExistence type="inferred from homology"/>
<dbReference type="Pfam" id="PF25539">
    <property type="entry name" value="Bestrophin_2"/>
    <property type="match status" value="1"/>
</dbReference>
<feature type="transmembrane region" description="Helical" evidence="9">
    <location>
        <begin position="124"/>
        <end position="144"/>
    </location>
</feature>
<evidence type="ECO:0000256" key="4">
    <source>
        <dbReference type="ARBA" id="ARBA00022692"/>
    </source>
</evidence>
<keyword evidence="4 9" id="KW-0812">Transmembrane</keyword>
<evidence type="ECO:0008006" key="12">
    <source>
        <dbReference type="Google" id="ProtNLM"/>
    </source>
</evidence>
<dbReference type="PANTHER" id="PTHR33281:SF19">
    <property type="entry name" value="VOLTAGE-DEPENDENT ANION CHANNEL-FORMING PROTEIN YNEE"/>
    <property type="match status" value="1"/>
</dbReference>
<protein>
    <recommendedName>
        <fullName evidence="12">Bestrophin, RFP-TM, chloride channel</fullName>
    </recommendedName>
</protein>
<evidence type="ECO:0000256" key="8">
    <source>
        <dbReference type="ARBA" id="ARBA00034708"/>
    </source>
</evidence>
<evidence type="ECO:0000256" key="9">
    <source>
        <dbReference type="SAM" id="Phobius"/>
    </source>
</evidence>
<evidence type="ECO:0000313" key="11">
    <source>
        <dbReference type="Proteomes" id="UP000320055"/>
    </source>
</evidence>
<comment type="similarity">
    <text evidence="8">Belongs to the anion channel-forming bestrophin (TC 1.A.46) family.</text>
</comment>
<comment type="subcellular location">
    <subcellularLocation>
        <location evidence="1">Cell membrane</location>
        <topology evidence="1">Multi-pass membrane protein</topology>
    </subcellularLocation>
</comment>
<dbReference type="EMBL" id="CAACVJ010000223">
    <property type="protein sequence ID" value="VEP14943.1"/>
    <property type="molecule type" value="Genomic_DNA"/>
</dbReference>
<dbReference type="GO" id="GO:0005254">
    <property type="term" value="F:chloride channel activity"/>
    <property type="evidence" value="ECO:0007669"/>
    <property type="project" value="InterPro"/>
</dbReference>
<keyword evidence="2" id="KW-0813">Transport</keyword>
<sequence>MGVKWKKLISRIAFWLIAEIILNLLGLDNLADYSEFVFEKDSACSEQSNLIIGDLAMNTPSNNNYQKQKTSKNKVLRFSQKDQINRQKSATYRRFREKFKIYSGEHLHGLQVISRLAGTVIPSVLPWASLCAGYGFLVALLNHWGFLDFIVGNKSISDSIVGLNVALGLLLAFRTNTAHDRFWEGRKLWGAMVNVVRNLSRGIWIYIQEENLEDRREKEASIRLVPAFSTAMKMHLRREQVNSEVESLVSPAQYRRLQHANHVPLELALWIGDYLQRCYRNEKLNVFQLTDLQNSLDEMVDILGGCERILKTPVPLVYTIALKTLLIAYFVVSPLGLVAGLGWATGLVSGFISFIYLSIDEVGAEIEEPFGHDPNDLPLDFICTAIEGNVEDLIQNAPDSTKIINLPRSPKKTA</sequence>
<evidence type="ECO:0000256" key="7">
    <source>
        <dbReference type="ARBA" id="ARBA00023136"/>
    </source>
</evidence>
<accession>A0A563VU57</accession>
<keyword evidence="3" id="KW-1003">Cell membrane</keyword>
<reference evidence="10 11" key="1">
    <citation type="submission" date="2019-01" db="EMBL/GenBank/DDBJ databases">
        <authorList>
            <person name="Brito A."/>
        </authorList>
    </citation>
    <scope>NUCLEOTIDE SEQUENCE [LARGE SCALE GENOMIC DNA]</scope>
    <source>
        <strain evidence="10">1</strain>
    </source>
</reference>
<keyword evidence="5 9" id="KW-1133">Transmembrane helix</keyword>
<gene>
    <name evidence="10" type="ORF">H1P_30019</name>
</gene>
<keyword evidence="6" id="KW-0406">Ion transport</keyword>
<organism evidence="10 11">
    <name type="scientific">Hyella patelloides LEGE 07179</name>
    <dbReference type="NCBI Taxonomy" id="945734"/>
    <lineage>
        <taxon>Bacteria</taxon>
        <taxon>Bacillati</taxon>
        <taxon>Cyanobacteriota</taxon>
        <taxon>Cyanophyceae</taxon>
        <taxon>Pleurocapsales</taxon>
        <taxon>Hyellaceae</taxon>
        <taxon>Hyella</taxon>
    </lineage>
</organism>
<evidence type="ECO:0000313" key="10">
    <source>
        <dbReference type="EMBL" id="VEP14943.1"/>
    </source>
</evidence>
<dbReference type="PANTHER" id="PTHR33281">
    <property type="entry name" value="UPF0187 PROTEIN YNEE"/>
    <property type="match status" value="1"/>
</dbReference>
<dbReference type="AlphaFoldDB" id="A0A563VU57"/>
<keyword evidence="7 9" id="KW-0472">Membrane</keyword>